<dbReference type="Pfam" id="PF12833">
    <property type="entry name" value="HTH_18"/>
    <property type="match status" value="1"/>
</dbReference>
<sequence>MPASLSYVSKSIDESRALVAEYFYAIAMDVRGPTDKFAFDLDVLRLGPVTLAEIQFGTEISVSTDRMTTYHMDLPLSGYAETRQLGQSVIGSPERAVVYRPDAGGIVAPRVSADCRLLSVKIEPAGLEAELESLLGHPVRSPVRLSRSFDLTTGAGRSLARLVRLAGAELHDDSGLVNHPLIAGRLWHGILTGLLLAADHPYRDELAHEAPPSRPRHVKRAIDVMEADPGRPVTVHDLARIAGVGVRALQEGFHRHVGVSPMAYLRRLRLARAHEELRHASRGEATVASVASRWGFVHLGRFAATYRRAYGVSPGETLDR</sequence>
<keyword evidence="2" id="KW-0238">DNA-binding</keyword>
<comment type="caution">
    <text evidence="5">The sequence shown here is derived from an EMBL/GenBank/DDBJ whole genome shotgun (WGS) entry which is preliminary data.</text>
</comment>
<dbReference type="Gene3D" id="1.10.10.60">
    <property type="entry name" value="Homeodomain-like"/>
    <property type="match status" value="1"/>
</dbReference>
<dbReference type="EMBL" id="JBHLUH010000010">
    <property type="protein sequence ID" value="MFC0527766.1"/>
    <property type="molecule type" value="Genomic_DNA"/>
</dbReference>
<dbReference type="InterPro" id="IPR035418">
    <property type="entry name" value="AraC-bd_2"/>
</dbReference>
<dbReference type="InterPro" id="IPR018060">
    <property type="entry name" value="HTH_AraC"/>
</dbReference>
<dbReference type="InterPro" id="IPR018062">
    <property type="entry name" value="HTH_AraC-typ_CS"/>
</dbReference>
<feature type="domain" description="HTH araC/xylS-type" evidence="4">
    <location>
        <begin position="219"/>
        <end position="320"/>
    </location>
</feature>
<dbReference type="InterPro" id="IPR009057">
    <property type="entry name" value="Homeodomain-like_sf"/>
</dbReference>
<evidence type="ECO:0000259" key="4">
    <source>
        <dbReference type="PROSITE" id="PS01124"/>
    </source>
</evidence>
<dbReference type="InterPro" id="IPR050204">
    <property type="entry name" value="AraC_XylS_family_regulators"/>
</dbReference>
<keyword evidence="1" id="KW-0805">Transcription regulation</keyword>
<evidence type="ECO:0000313" key="6">
    <source>
        <dbReference type="Proteomes" id="UP001589867"/>
    </source>
</evidence>
<dbReference type="RefSeq" id="WP_377248340.1">
    <property type="nucleotide sequence ID" value="NZ_JBHLUH010000010.1"/>
</dbReference>
<dbReference type="PANTHER" id="PTHR46796:SF12">
    <property type="entry name" value="HTH-TYPE DNA-BINDING TRANSCRIPTIONAL ACTIVATOR EUTR"/>
    <property type="match status" value="1"/>
</dbReference>
<dbReference type="SUPFAM" id="SSF46689">
    <property type="entry name" value="Homeodomain-like"/>
    <property type="match status" value="2"/>
</dbReference>
<dbReference type="Proteomes" id="UP001589867">
    <property type="component" value="Unassembled WGS sequence"/>
</dbReference>
<proteinExistence type="predicted"/>
<organism evidence="5 6">
    <name type="scientific">Phytohabitans kaempferiae</name>
    <dbReference type="NCBI Taxonomy" id="1620943"/>
    <lineage>
        <taxon>Bacteria</taxon>
        <taxon>Bacillati</taxon>
        <taxon>Actinomycetota</taxon>
        <taxon>Actinomycetes</taxon>
        <taxon>Micromonosporales</taxon>
        <taxon>Micromonosporaceae</taxon>
    </lineage>
</organism>
<evidence type="ECO:0000256" key="1">
    <source>
        <dbReference type="ARBA" id="ARBA00023015"/>
    </source>
</evidence>
<protein>
    <submittedName>
        <fullName evidence="5">AraC family transcriptional regulator</fullName>
    </submittedName>
</protein>
<reference evidence="5 6" key="1">
    <citation type="submission" date="2024-09" db="EMBL/GenBank/DDBJ databases">
        <authorList>
            <person name="Sun Q."/>
            <person name="Mori K."/>
        </authorList>
    </citation>
    <scope>NUCLEOTIDE SEQUENCE [LARGE SCALE GENOMIC DNA]</scope>
    <source>
        <strain evidence="5 6">TBRC 3947</strain>
    </source>
</reference>
<accession>A0ABV6LZB0</accession>
<dbReference type="SMART" id="SM00342">
    <property type="entry name" value="HTH_ARAC"/>
    <property type="match status" value="1"/>
</dbReference>
<evidence type="ECO:0000256" key="3">
    <source>
        <dbReference type="ARBA" id="ARBA00023163"/>
    </source>
</evidence>
<dbReference type="PANTHER" id="PTHR46796">
    <property type="entry name" value="HTH-TYPE TRANSCRIPTIONAL ACTIVATOR RHAS-RELATED"/>
    <property type="match status" value="1"/>
</dbReference>
<keyword evidence="3" id="KW-0804">Transcription</keyword>
<name>A0ABV6LZB0_9ACTN</name>
<dbReference type="Pfam" id="PF14525">
    <property type="entry name" value="AraC_binding_2"/>
    <property type="match status" value="1"/>
</dbReference>
<evidence type="ECO:0000256" key="2">
    <source>
        <dbReference type="ARBA" id="ARBA00023125"/>
    </source>
</evidence>
<evidence type="ECO:0000313" key="5">
    <source>
        <dbReference type="EMBL" id="MFC0527766.1"/>
    </source>
</evidence>
<dbReference type="PROSITE" id="PS01124">
    <property type="entry name" value="HTH_ARAC_FAMILY_2"/>
    <property type="match status" value="1"/>
</dbReference>
<keyword evidence="6" id="KW-1185">Reference proteome</keyword>
<dbReference type="PROSITE" id="PS00041">
    <property type="entry name" value="HTH_ARAC_FAMILY_1"/>
    <property type="match status" value="1"/>
</dbReference>
<gene>
    <name evidence="5" type="ORF">ACFFIA_08845</name>
</gene>